<keyword evidence="2" id="KW-0540">Nuclease</keyword>
<dbReference type="Pfam" id="PF00929">
    <property type="entry name" value="RNase_T"/>
    <property type="match status" value="1"/>
</dbReference>
<organism evidence="6 7">
    <name type="scientific">Artemia franciscana</name>
    <name type="common">Brine shrimp</name>
    <name type="synonym">Artemia sanfranciscana</name>
    <dbReference type="NCBI Taxonomy" id="6661"/>
    <lineage>
        <taxon>Eukaryota</taxon>
        <taxon>Metazoa</taxon>
        <taxon>Ecdysozoa</taxon>
        <taxon>Arthropoda</taxon>
        <taxon>Crustacea</taxon>
        <taxon>Branchiopoda</taxon>
        <taxon>Anostraca</taxon>
        <taxon>Artemiidae</taxon>
        <taxon>Artemia</taxon>
    </lineage>
</organism>
<evidence type="ECO:0000313" key="6">
    <source>
        <dbReference type="EMBL" id="KAK2702761.1"/>
    </source>
</evidence>
<comment type="caution">
    <text evidence="6">The sequence shown here is derived from an EMBL/GenBank/DDBJ whole genome shotgun (WGS) entry which is preliminary data.</text>
</comment>
<dbReference type="PANTHER" id="PTHR11046:SF0">
    <property type="entry name" value="OLIGORIBONUCLEASE, MITOCHONDRIAL"/>
    <property type="match status" value="1"/>
</dbReference>
<protein>
    <recommendedName>
        <fullName evidence="5">Exonuclease domain-containing protein</fullName>
    </recommendedName>
</protein>
<dbReference type="InterPro" id="IPR013520">
    <property type="entry name" value="Ribonucl_H"/>
</dbReference>
<keyword evidence="7" id="KW-1185">Reference proteome</keyword>
<dbReference type="SMART" id="SM00479">
    <property type="entry name" value="EXOIII"/>
    <property type="match status" value="1"/>
</dbReference>
<keyword evidence="4" id="KW-0269">Exonuclease</keyword>
<dbReference type="EMBL" id="JAVRJZ010000176">
    <property type="protein sequence ID" value="KAK2702761.1"/>
    <property type="molecule type" value="Genomic_DNA"/>
</dbReference>
<dbReference type="InterPro" id="IPR022894">
    <property type="entry name" value="Oligoribonuclease"/>
</dbReference>
<dbReference type="AlphaFoldDB" id="A0AA88KUK0"/>
<evidence type="ECO:0000256" key="2">
    <source>
        <dbReference type="ARBA" id="ARBA00022722"/>
    </source>
</evidence>
<dbReference type="Gene3D" id="3.30.420.10">
    <property type="entry name" value="Ribonuclease H-like superfamily/Ribonuclease H"/>
    <property type="match status" value="1"/>
</dbReference>
<gene>
    <name evidence="6" type="ORF">QYM36_018637</name>
</gene>
<dbReference type="NCBIfam" id="NF003765">
    <property type="entry name" value="PRK05359.1"/>
    <property type="match status" value="1"/>
</dbReference>
<keyword evidence="3" id="KW-0378">Hydrolase</keyword>
<evidence type="ECO:0000256" key="4">
    <source>
        <dbReference type="ARBA" id="ARBA00022839"/>
    </source>
</evidence>
<evidence type="ECO:0000256" key="1">
    <source>
        <dbReference type="ARBA" id="ARBA00009921"/>
    </source>
</evidence>
<comment type="similarity">
    <text evidence="1">Belongs to the oligoribonuclease family.</text>
</comment>
<feature type="non-terminal residue" evidence="6">
    <location>
        <position position="1"/>
    </location>
</feature>
<proteinExistence type="inferred from homology"/>
<dbReference type="GO" id="GO:0000175">
    <property type="term" value="F:3'-5'-RNA exonuclease activity"/>
    <property type="evidence" value="ECO:0007669"/>
    <property type="project" value="InterPro"/>
</dbReference>
<sequence>KVNGAVSAGYGAALIARFEGEIWSILQFFARKASYKAAFSVSLNGTVQHIDKAAPTIFPCKCVLAGNSVHEDRRFLAKHMPRIINHLHYRIVDVSTIKELCRRWYPTEFLGQPKKMLKHRALDDILESIQELKYYKSTIFKPREPVGISPEKPSLVATAEQLEETLPVQVTSSSPFESVTSSPLHLPTSQDEIIFPELMDCTDEIGRLTCVLASGPWVKMLNRKLKERNIITVGQLCALPPSEIEKLDIQPPKIPKAKSAMQEPSIEINGLCMAALSGERRLR</sequence>
<reference evidence="6" key="1">
    <citation type="submission" date="2023-07" db="EMBL/GenBank/DDBJ databases">
        <title>Chromosome-level genome assembly of Artemia franciscana.</title>
        <authorList>
            <person name="Jo E."/>
        </authorList>
    </citation>
    <scope>NUCLEOTIDE SEQUENCE</scope>
    <source>
        <tissue evidence="6">Whole body</tissue>
    </source>
</reference>
<dbReference type="PANTHER" id="PTHR11046">
    <property type="entry name" value="OLIGORIBONUCLEASE, MITOCHONDRIAL"/>
    <property type="match status" value="1"/>
</dbReference>
<dbReference type="InterPro" id="IPR036397">
    <property type="entry name" value="RNaseH_sf"/>
</dbReference>
<dbReference type="GO" id="GO:0005739">
    <property type="term" value="C:mitochondrion"/>
    <property type="evidence" value="ECO:0007669"/>
    <property type="project" value="TreeGrafter"/>
</dbReference>
<evidence type="ECO:0000259" key="5">
    <source>
        <dbReference type="SMART" id="SM00479"/>
    </source>
</evidence>
<evidence type="ECO:0000256" key="3">
    <source>
        <dbReference type="ARBA" id="ARBA00022801"/>
    </source>
</evidence>
<dbReference type="SUPFAM" id="SSF53098">
    <property type="entry name" value="Ribonuclease H-like"/>
    <property type="match status" value="1"/>
</dbReference>
<feature type="domain" description="Exonuclease" evidence="5">
    <location>
        <begin position="3"/>
        <end position="141"/>
    </location>
</feature>
<accession>A0AA88KUK0</accession>
<dbReference type="Proteomes" id="UP001187531">
    <property type="component" value="Unassembled WGS sequence"/>
</dbReference>
<dbReference type="InterPro" id="IPR012337">
    <property type="entry name" value="RNaseH-like_sf"/>
</dbReference>
<dbReference type="GO" id="GO:0003676">
    <property type="term" value="F:nucleic acid binding"/>
    <property type="evidence" value="ECO:0007669"/>
    <property type="project" value="InterPro"/>
</dbReference>
<name>A0AA88KUK0_ARTSF</name>
<evidence type="ECO:0000313" key="7">
    <source>
        <dbReference type="Proteomes" id="UP001187531"/>
    </source>
</evidence>